<comment type="caution">
    <text evidence="1">The sequence shown here is derived from an EMBL/GenBank/DDBJ whole genome shotgun (WGS) entry which is preliminary data.</text>
</comment>
<evidence type="ECO:0000313" key="2">
    <source>
        <dbReference type="Proteomes" id="UP000186168"/>
    </source>
</evidence>
<keyword evidence="2" id="KW-1185">Reference proteome</keyword>
<dbReference type="AlphaFoldDB" id="A0A1R1SL16"/>
<dbReference type="EMBL" id="ASQP01000189">
    <property type="protein sequence ID" value="OMI38998.1"/>
    <property type="molecule type" value="Genomic_DNA"/>
</dbReference>
<reference evidence="1 2" key="1">
    <citation type="submission" date="2013-05" db="EMBL/GenBank/DDBJ databases">
        <title>Genome sequence of Streptomyces sparsogenes DSM 40356.</title>
        <authorList>
            <person name="Coyne S."/>
            <person name="Seebeck F.P."/>
        </authorList>
    </citation>
    <scope>NUCLEOTIDE SEQUENCE [LARGE SCALE GENOMIC DNA]</scope>
    <source>
        <strain evidence="1 2">DSM 40356</strain>
    </source>
</reference>
<evidence type="ECO:0000313" key="1">
    <source>
        <dbReference type="EMBL" id="OMI38998.1"/>
    </source>
</evidence>
<protein>
    <submittedName>
        <fullName evidence="1">Uncharacterized protein</fullName>
    </submittedName>
</protein>
<sequence>MDTLADAMGPGHEAEGGKRFIVLLGFMKRNLEHHLTAALDARVRAARARVAGSASGAELARGDGEV</sequence>
<gene>
    <name evidence="1" type="ORF">SPAR_13290</name>
</gene>
<name>A0A1R1SL16_9ACTN</name>
<organism evidence="1 2">
    <name type="scientific">Streptomyces sparsogenes DSM 40356</name>
    <dbReference type="NCBI Taxonomy" id="1331668"/>
    <lineage>
        <taxon>Bacteria</taxon>
        <taxon>Bacillati</taxon>
        <taxon>Actinomycetota</taxon>
        <taxon>Actinomycetes</taxon>
        <taxon>Kitasatosporales</taxon>
        <taxon>Streptomycetaceae</taxon>
        <taxon>Streptomyces</taxon>
    </lineage>
</organism>
<accession>A0A1R1SL16</accession>
<proteinExistence type="predicted"/>
<dbReference type="Proteomes" id="UP000186168">
    <property type="component" value="Unassembled WGS sequence"/>
</dbReference>